<feature type="active site" evidence="20">
    <location>
        <position position="330"/>
    </location>
</feature>
<keyword evidence="11 20" id="KW-0274">FAD</keyword>
<proteinExistence type="inferred from homology"/>
<evidence type="ECO:0000256" key="17">
    <source>
        <dbReference type="ARBA" id="ARBA00023316"/>
    </source>
</evidence>
<evidence type="ECO:0000256" key="20">
    <source>
        <dbReference type="HAMAP-Rule" id="MF_00037"/>
    </source>
</evidence>
<accession>A0ABV6C8S1</accession>
<dbReference type="InterPro" id="IPR006094">
    <property type="entry name" value="Oxid_FAD_bind_N"/>
</dbReference>
<name>A0ABV6C8S1_9GAMM</name>
<comment type="caution">
    <text evidence="22">The sequence shown here is derived from an EMBL/GenBank/DDBJ whole genome shotgun (WGS) entry which is preliminary data.</text>
</comment>
<dbReference type="NCBIfam" id="TIGR00179">
    <property type="entry name" value="murB"/>
    <property type="match status" value="1"/>
</dbReference>
<evidence type="ECO:0000256" key="11">
    <source>
        <dbReference type="ARBA" id="ARBA00022827"/>
    </source>
</evidence>
<feature type="active site" description="Proton donor" evidence="20">
    <location>
        <position position="232"/>
    </location>
</feature>
<dbReference type="EC" id="1.3.1.98" evidence="6 20"/>
<evidence type="ECO:0000313" key="23">
    <source>
        <dbReference type="Proteomes" id="UP001589758"/>
    </source>
</evidence>
<organism evidence="22 23">
    <name type="scientific">Thorsellia kenyensis</name>
    <dbReference type="NCBI Taxonomy" id="1549888"/>
    <lineage>
        <taxon>Bacteria</taxon>
        <taxon>Pseudomonadati</taxon>
        <taxon>Pseudomonadota</taxon>
        <taxon>Gammaproteobacteria</taxon>
        <taxon>Enterobacterales</taxon>
        <taxon>Thorselliaceae</taxon>
        <taxon>Thorsellia</taxon>
    </lineage>
</organism>
<keyword evidence="15 20" id="KW-0560">Oxidoreductase</keyword>
<comment type="pathway">
    <text evidence="4 20">Cell wall biogenesis; peptidoglycan biosynthesis.</text>
</comment>
<evidence type="ECO:0000256" key="18">
    <source>
        <dbReference type="ARBA" id="ARBA00031026"/>
    </source>
</evidence>
<dbReference type="InterPro" id="IPR016169">
    <property type="entry name" value="FAD-bd_PCMH_sub2"/>
</dbReference>
<dbReference type="SUPFAM" id="SSF56194">
    <property type="entry name" value="Uridine diphospho-N-Acetylenolpyruvylglucosamine reductase, MurB, C-terminal domain"/>
    <property type="match status" value="1"/>
</dbReference>
<evidence type="ECO:0000256" key="14">
    <source>
        <dbReference type="ARBA" id="ARBA00022984"/>
    </source>
</evidence>
<keyword evidence="10 20" id="KW-0285">Flavoprotein</keyword>
<dbReference type="PROSITE" id="PS51387">
    <property type="entry name" value="FAD_PCMH"/>
    <property type="match status" value="1"/>
</dbReference>
<dbReference type="SUPFAM" id="SSF56176">
    <property type="entry name" value="FAD-binding/transporter-associated domain-like"/>
    <property type="match status" value="1"/>
</dbReference>
<feature type="domain" description="FAD-binding PCMH-type" evidence="21">
    <location>
        <begin position="12"/>
        <end position="186"/>
    </location>
</feature>
<comment type="function">
    <text evidence="2 20">Cell wall formation.</text>
</comment>
<dbReference type="NCBIfam" id="NF000755">
    <property type="entry name" value="PRK00046.1"/>
    <property type="match status" value="1"/>
</dbReference>
<evidence type="ECO:0000256" key="19">
    <source>
        <dbReference type="ARBA" id="ARBA00048914"/>
    </source>
</evidence>
<keyword evidence="17 20" id="KW-0961">Cell wall biogenesis/degradation</keyword>
<comment type="subcellular location">
    <subcellularLocation>
        <location evidence="3 20">Cytoplasm</location>
    </subcellularLocation>
</comment>
<dbReference type="InterPro" id="IPR016166">
    <property type="entry name" value="FAD-bd_PCMH"/>
</dbReference>
<evidence type="ECO:0000256" key="10">
    <source>
        <dbReference type="ARBA" id="ARBA00022630"/>
    </source>
</evidence>
<evidence type="ECO:0000256" key="1">
    <source>
        <dbReference type="ARBA" id="ARBA00001974"/>
    </source>
</evidence>
<keyword evidence="14 20" id="KW-0573">Peptidoglycan synthesis</keyword>
<keyword evidence="23" id="KW-1185">Reference proteome</keyword>
<evidence type="ECO:0000256" key="6">
    <source>
        <dbReference type="ARBA" id="ARBA00012518"/>
    </source>
</evidence>
<dbReference type="InterPro" id="IPR036318">
    <property type="entry name" value="FAD-bd_PCMH-like_sf"/>
</dbReference>
<dbReference type="InterPro" id="IPR011601">
    <property type="entry name" value="MurB_C"/>
</dbReference>
<reference evidence="22 23" key="1">
    <citation type="submission" date="2024-09" db="EMBL/GenBank/DDBJ databases">
        <authorList>
            <person name="Sun Q."/>
            <person name="Mori K."/>
        </authorList>
    </citation>
    <scope>NUCLEOTIDE SEQUENCE [LARGE SCALE GENOMIC DNA]</scope>
    <source>
        <strain evidence="22 23">CCM 8545</strain>
    </source>
</reference>
<evidence type="ECO:0000256" key="13">
    <source>
        <dbReference type="ARBA" id="ARBA00022960"/>
    </source>
</evidence>
<evidence type="ECO:0000313" key="22">
    <source>
        <dbReference type="EMBL" id="MFC0179373.1"/>
    </source>
</evidence>
<dbReference type="Pfam" id="PF01565">
    <property type="entry name" value="FAD_binding_4"/>
    <property type="match status" value="1"/>
</dbReference>
<dbReference type="PANTHER" id="PTHR21071:SF4">
    <property type="entry name" value="UDP-N-ACETYLENOLPYRUVOYLGLUCOSAMINE REDUCTASE"/>
    <property type="match status" value="1"/>
</dbReference>
<dbReference type="Proteomes" id="UP001589758">
    <property type="component" value="Unassembled WGS sequence"/>
</dbReference>
<dbReference type="Pfam" id="PF02873">
    <property type="entry name" value="MurB_C"/>
    <property type="match status" value="1"/>
</dbReference>
<dbReference type="Gene3D" id="3.30.43.10">
    <property type="entry name" value="Uridine Diphospho-n-acetylenolpyruvylglucosamine Reductase, domain 2"/>
    <property type="match status" value="1"/>
</dbReference>
<keyword evidence="8 20" id="KW-0963">Cytoplasm</keyword>
<evidence type="ECO:0000256" key="7">
    <source>
        <dbReference type="ARBA" id="ARBA00015188"/>
    </source>
</evidence>
<comment type="catalytic activity">
    <reaction evidence="19 20">
        <text>UDP-N-acetyl-alpha-D-muramate + NADP(+) = UDP-N-acetyl-3-O-(1-carboxyvinyl)-alpha-D-glucosamine + NADPH + H(+)</text>
        <dbReference type="Rhea" id="RHEA:12248"/>
        <dbReference type="ChEBI" id="CHEBI:15378"/>
        <dbReference type="ChEBI" id="CHEBI:57783"/>
        <dbReference type="ChEBI" id="CHEBI:58349"/>
        <dbReference type="ChEBI" id="CHEBI:68483"/>
        <dbReference type="ChEBI" id="CHEBI:70757"/>
        <dbReference type="EC" id="1.3.1.98"/>
    </reaction>
</comment>
<evidence type="ECO:0000259" key="21">
    <source>
        <dbReference type="PROSITE" id="PS51387"/>
    </source>
</evidence>
<evidence type="ECO:0000256" key="12">
    <source>
        <dbReference type="ARBA" id="ARBA00022857"/>
    </source>
</evidence>
<dbReference type="Gene3D" id="3.90.78.10">
    <property type="entry name" value="UDP-N-acetylenolpyruvoylglucosamine reductase, C-terminal domain"/>
    <property type="match status" value="1"/>
</dbReference>
<keyword evidence="9 20" id="KW-0132">Cell division</keyword>
<evidence type="ECO:0000256" key="3">
    <source>
        <dbReference type="ARBA" id="ARBA00004496"/>
    </source>
</evidence>
<comment type="cofactor">
    <cofactor evidence="1 20">
        <name>FAD</name>
        <dbReference type="ChEBI" id="CHEBI:57692"/>
    </cofactor>
</comment>
<evidence type="ECO:0000256" key="5">
    <source>
        <dbReference type="ARBA" id="ARBA00010485"/>
    </source>
</evidence>
<dbReference type="RefSeq" id="WP_385876471.1">
    <property type="nucleotide sequence ID" value="NZ_JBHLXE010000046.1"/>
</dbReference>
<dbReference type="GO" id="GO:0008762">
    <property type="term" value="F:UDP-N-acetylmuramate dehydrogenase activity"/>
    <property type="evidence" value="ECO:0007669"/>
    <property type="project" value="UniProtKB-EC"/>
</dbReference>
<evidence type="ECO:0000256" key="9">
    <source>
        <dbReference type="ARBA" id="ARBA00022618"/>
    </source>
</evidence>
<dbReference type="Gene3D" id="3.30.465.10">
    <property type="match status" value="1"/>
</dbReference>
<keyword evidence="13 20" id="KW-0133">Cell shape</keyword>
<keyword evidence="16 20" id="KW-0131">Cell cycle</keyword>
<evidence type="ECO:0000256" key="4">
    <source>
        <dbReference type="ARBA" id="ARBA00004752"/>
    </source>
</evidence>
<evidence type="ECO:0000256" key="8">
    <source>
        <dbReference type="ARBA" id="ARBA00022490"/>
    </source>
</evidence>
<dbReference type="InterPro" id="IPR016167">
    <property type="entry name" value="FAD-bd_PCMH_sub1"/>
</dbReference>
<dbReference type="HAMAP" id="MF_00037">
    <property type="entry name" value="MurB"/>
    <property type="match status" value="1"/>
</dbReference>
<comment type="similarity">
    <text evidence="5 20">Belongs to the MurB family.</text>
</comment>
<dbReference type="InterPro" id="IPR003170">
    <property type="entry name" value="MurB"/>
</dbReference>
<feature type="active site" evidence="20">
    <location>
        <position position="162"/>
    </location>
</feature>
<dbReference type="InterPro" id="IPR036635">
    <property type="entry name" value="MurB_C_sf"/>
</dbReference>
<keyword evidence="12 20" id="KW-0521">NADP</keyword>
<gene>
    <name evidence="20 22" type="primary">murB</name>
    <name evidence="22" type="ORF">ACFFIT_04580</name>
</gene>
<dbReference type="EMBL" id="JBHLXE010000046">
    <property type="protein sequence ID" value="MFC0179373.1"/>
    <property type="molecule type" value="Genomic_DNA"/>
</dbReference>
<evidence type="ECO:0000256" key="15">
    <source>
        <dbReference type="ARBA" id="ARBA00023002"/>
    </source>
</evidence>
<evidence type="ECO:0000256" key="16">
    <source>
        <dbReference type="ARBA" id="ARBA00023306"/>
    </source>
</evidence>
<protein>
    <recommendedName>
        <fullName evidence="7 20">UDP-N-acetylenolpyruvoylglucosamine reductase</fullName>
        <ecNumber evidence="6 20">1.3.1.98</ecNumber>
    </recommendedName>
    <alternativeName>
        <fullName evidence="18 20">UDP-N-acetylmuramate dehydrogenase</fullName>
    </alternativeName>
</protein>
<sequence>MPNSHFIDTFRTQLINDNVFIIDSVSQMVAFFHEEVATNKIPLSSLLILGGGSNLLFVEPFDGVILLNQIKGIIKEETEEEYFLHVGAGESWHEFVAYTIEENIDGLENLALIPGTVGAAPIQNIGAYGAEFKMFCQYVDILDIETLSIERLFAETCQFGYRDSIFKRSYKNKAVILAVGFAIPKKWQPILTYGELKAFNSEEVTAKIIFNKICEVRAAKLPDPNVIGNAGSFFKNPIVDKSLFDSLLFSYPELPFYPLEDSKERVKLAAGWLIDKAGLKGHAINDAKVHINQALVLTNQGNATGNDIALLAKFVQEAVYEKFQVMLEPEVRFIGKNGEVDPLEYLSKLIF</sequence>
<evidence type="ECO:0000256" key="2">
    <source>
        <dbReference type="ARBA" id="ARBA00003921"/>
    </source>
</evidence>
<dbReference type="PANTHER" id="PTHR21071">
    <property type="entry name" value="UDP-N-ACETYLENOLPYRUVOYLGLUCOSAMINE REDUCTASE"/>
    <property type="match status" value="1"/>
</dbReference>